<dbReference type="EMBL" id="MH179473">
    <property type="protein sequence ID" value="AWH15385.1"/>
    <property type="molecule type" value="Genomic_DNA"/>
</dbReference>
<dbReference type="Proteomes" id="UP000246930">
    <property type="component" value="Segment"/>
</dbReference>
<sequence>MLNRLHVILSAELKGREPDDNKERTQSLDAYLSRCYSDVHDKVIGHYQGQSENSFIVQCKDHREVGDLFDKAQDYGQECIMLVDAKGVGFLLYSNLKMERLGPVTASEWLPEGLQNYTYNPVSQTYYYTL</sequence>
<evidence type="ECO:0000313" key="2">
    <source>
        <dbReference type="Proteomes" id="UP000246930"/>
    </source>
</evidence>
<dbReference type="KEGG" id="vg:54991761"/>
<dbReference type="Pfam" id="PF23780">
    <property type="entry name" value="S-AdoMet_lyase"/>
    <property type="match status" value="1"/>
</dbReference>
<dbReference type="RefSeq" id="YP_009801250.1">
    <property type="nucleotide sequence ID" value="NC_047966.1"/>
</dbReference>
<evidence type="ECO:0000313" key="1">
    <source>
        <dbReference type="EMBL" id="AWH15385.1"/>
    </source>
</evidence>
<keyword evidence="2" id="KW-1185">Reference proteome</keyword>
<dbReference type="InterPro" id="IPR057548">
    <property type="entry name" value="S-AdoMet_lyase-like"/>
</dbReference>
<reference evidence="1" key="1">
    <citation type="submission" date="2018-03" db="EMBL/GenBank/DDBJ databases">
        <title>Complete genome sequences of new Aeromonas and Pseudomonas phages promising in phage therapy dedicated to aquaculture.</title>
        <authorList>
            <person name="Kolsut J."/>
            <person name="Wojcik E."/>
            <person name="Wojtasik A."/>
            <person name="Dastych J."/>
        </authorList>
    </citation>
    <scope>NUCLEOTIDE SEQUENCE [LARGE SCALE GENOMIC DNA]</scope>
</reference>
<protein>
    <submittedName>
        <fullName evidence="1">Uncharacterized protein</fullName>
    </submittedName>
</protein>
<organism evidence="1 2">
    <name type="scientific">Aeromonas phage 25AhydR2PP</name>
    <dbReference type="NCBI Taxonomy" id="2163976"/>
    <lineage>
        <taxon>Viruses</taxon>
        <taxon>Duplodnaviria</taxon>
        <taxon>Heunggongvirae</taxon>
        <taxon>Uroviricota</taxon>
        <taxon>Caudoviricetes</taxon>
        <taxon>Autographivirales</taxon>
        <taxon>Autonotataviridae</taxon>
        <taxon>Aerosvirus</taxon>
        <taxon>Aerosvirus av25AhydR2PP</taxon>
    </lineage>
</organism>
<dbReference type="GeneID" id="54991761"/>
<proteinExistence type="predicted"/>
<accession>A0A2S1PFU1</accession>
<name>A0A2S1PFU1_9CAUD</name>